<feature type="non-terminal residue" evidence="1">
    <location>
        <position position="1"/>
    </location>
</feature>
<accession>A0A9P5ZLX3</accession>
<evidence type="ECO:0000313" key="1">
    <source>
        <dbReference type="EMBL" id="KAF9489463.1"/>
    </source>
</evidence>
<keyword evidence="2" id="KW-1185">Reference proteome</keyword>
<comment type="caution">
    <text evidence="1">The sequence shown here is derived from an EMBL/GenBank/DDBJ whole genome shotgun (WGS) entry which is preliminary data.</text>
</comment>
<organism evidence="1 2">
    <name type="scientific">Pleurotus eryngii</name>
    <name type="common">Boletus of the steppes</name>
    <dbReference type="NCBI Taxonomy" id="5323"/>
    <lineage>
        <taxon>Eukaryota</taxon>
        <taxon>Fungi</taxon>
        <taxon>Dikarya</taxon>
        <taxon>Basidiomycota</taxon>
        <taxon>Agaricomycotina</taxon>
        <taxon>Agaricomycetes</taxon>
        <taxon>Agaricomycetidae</taxon>
        <taxon>Agaricales</taxon>
        <taxon>Pleurotineae</taxon>
        <taxon>Pleurotaceae</taxon>
        <taxon>Pleurotus</taxon>
    </lineage>
</organism>
<gene>
    <name evidence="1" type="ORF">BDN71DRAFT_1456059</name>
</gene>
<dbReference type="EMBL" id="MU154670">
    <property type="protein sequence ID" value="KAF9489463.1"/>
    <property type="molecule type" value="Genomic_DNA"/>
</dbReference>
<reference evidence="1" key="1">
    <citation type="submission" date="2020-11" db="EMBL/GenBank/DDBJ databases">
        <authorList>
            <consortium name="DOE Joint Genome Institute"/>
            <person name="Ahrendt S."/>
            <person name="Riley R."/>
            <person name="Andreopoulos W."/>
            <person name="Labutti K."/>
            <person name="Pangilinan J."/>
            <person name="Ruiz-Duenas F.J."/>
            <person name="Barrasa J.M."/>
            <person name="Sanchez-Garcia M."/>
            <person name="Camarero S."/>
            <person name="Miyauchi S."/>
            <person name="Serrano A."/>
            <person name="Linde D."/>
            <person name="Babiker R."/>
            <person name="Drula E."/>
            <person name="Ayuso-Fernandez I."/>
            <person name="Pacheco R."/>
            <person name="Padilla G."/>
            <person name="Ferreira P."/>
            <person name="Barriuso J."/>
            <person name="Kellner H."/>
            <person name="Castanera R."/>
            <person name="Alfaro M."/>
            <person name="Ramirez L."/>
            <person name="Pisabarro A.G."/>
            <person name="Kuo A."/>
            <person name="Tritt A."/>
            <person name="Lipzen A."/>
            <person name="He G."/>
            <person name="Yan M."/>
            <person name="Ng V."/>
            <person name="Cullen D."/>
            <person name="Martin F."/>
            <person name="Rosso M.-N."/>
            <person name="Henrissat B."/>
            <person name="Hibbett D."/>
            <person name="Martinez A.T."/>
            <person name="Grigoriev I.V."/>
        </authorList>
    </citation>
    <scope>NUCLEOTIDE SEQUENCE</scope>
    <source>
        <strain evidence="1">ATCC 90797</strain>
    </source>
</reference>
<name>A0A9P5ZLX3_PLEER</name>
<sequence>IDTPVVPPSQRSTLYSMRIATSCPLASLDSRSRFSRHAFCRHFASLSLRNLSNGYLHVCPA</sequence>
<dbReference type="AlphaFoldDB" id="A0A9P5ZLX3"/>
<protein>
    <submittedName>
        <fullName evidence="1">Uncharacterized protein</fullName>
    </submittedName>
</protein>
<dbReference type="Proteomes" id="UP000807025">
    <property type="component" value="Unassembled WGS sequence"/>
</dbReference>
<evidence type="ECO:0000313" key="2">
    <source>
        <dbReference type="Proteomes" id="UP000807025"/>
    </source>
</evidence>
<proteinExistence type="predicted"/>